<organism evidence="1 2">
    <name type="scientific">Natrinema gari JCM 14663</name>
    <dbReference type="NCBI Taxonomy" id="1230459"/>
    <lineage>
        <taxon>Archaea</taxon>
        <taxon>Methanobacteriati</taxon>
        <taxon>Methanobacteriota</taxon>
        <taxon>Stenosarchaea group</taxon>
        <taxon>Halobacteria</taxon>
        <taxon>Halobacteriales</taxon>
        <taxon>Natrialbaceae</taxon>
        <taxon>Natrinema</taxon>
    </lineage>
</organism>
<accession>L9Z0U3</accession>
<keyword evidence="2" id="KW-1185">Reference proteome</keyword>
<sequence>MHTVGTFTFDSVDEARTQYESVGPAAQTVVREVAKAMDFDREEYDERVTGDVVETARDALFANLLEVRVGSREEFDDWCQTYDGAVTTVGHENVDRVVWHAGPDGEAVAATFQNEADAAVATLRRQAFGRLYRDLVDRS</sequence>
<dbReference type="Proteomes" id="UP000011592">
    <property type="component" value="Unassembled WGS sequence"/>
</dbReference>
<dbReference type="PATRIC" id="fig|1230459.4.peg.2078"/>
<evidence type="ECO:0000313" key="2">
    <source>
        <dbReference type="Proteomes" id="UP000011592"/>
    </source>
</evidence>
<evidence type="ECO:0000313" key="1">
    <source>
        <dbReference type="EMBL" id="ELY80120.1"/>
    </source>
</evidence>
<proteinExistence type="predicted"/>
<comment type="caution">
    <text evidence="1">The sequence shown here is derived from an EMBL/GenBank/DDBJ whole genome shotgun (WGS) entry which is preliminary data.</text>
</comment>
<dbReference type="InterPro" id="IPR043832">
    <property type="entry name" value="DUF5809"/>
</dbReference>
<dbReference type="RefSeq" id="WP_008455624.1">
    <property type="nucleotide sequence ID" value="NZ_AOIJ01000049.1"/>
</dbReference>
<dbReference type="EMBL" id="AOIJ01000049">
    <property type="protein sequence ID" value="ELY80120.1"/>
    <property type="molecule type" value="Genomic_DNA"/>
</dbReference>
<dbReference type="Pfam" id="PF19125">
    <property type="entry name" value="DUF5809"/>
    <property type="match status" value="1"/>
</dbReference>
<dbReference type="AlphaFoldDB" id="L9Z0U3"/>
<protein>
    <submittedName>
        <fullName evidence="1">Uncharacterized protein</fullName>
    </submittedName>
</protein>
<gene>
    <name evidence="1" type="ORF">C486_10410</name>
</gene>
<name>L9Z0U3_9EURY</name>
<reference evidence="1 2" key="1">
    <citation type="journal article" date="2014" name="PLoS Genet.">
        <title>Phylogenetically driven sequencing of extremely halophilic archaea reveals strategies for static and dynamic osmo-response.</title>
        <authorList>
            <person name="Becker E.A."/>
            <person name="Seitzer P.M."/>
            <person name="Tritt A."/>
            <person name="Larsen D."/>
            <person name="Krusor M."/>
            <person name="Yao A.I."/>
            <person name="Wu D."/>
            <person name="Madern D."/>
            <person name="Eisen J.A."/>
            <person name="Darling A.E."/>
            <person name="Facciotti M.T."/>
        </authorList>
    </citation>
    <scope>NUCLEOTIDE SEQUENCE [LARGE SCALE GENOMIC DNA]</scope>
    <source>
        <strain evidence="1 2">JCM 14663</strain>
    </source>
</reference>